<accession>A0A495PW66</accession>
<dbReference type="RefSeq" id="WP_121345866.1">
    <property type="nucleotide sequence ID" value="NZ_RBLG01000002.1"/>
</dbReference>
<protein>
    <submittedName>
        <fullName evidence="1">Uncharacterized protein</fullName>
    </submittedName>
</protein>
<dbReference type="OrthoDB" id="1443902at2"/>
<dbReference type="Proteomes" id="UP000276282">
    <property type="component" value="Unassembled WGS sequence"/>
</dbReference>
<organism evidence="1 2">
    <name type="scientific">Gillisia mitskevichiae</name>
    <dbReference type="NCBI Taxonomy" id="270921"/>
    <lineage>
        <taxon>Bacteria</taxon>
        <taxon>Pseudomonadati</taxon>
        <taxon>Bacteroidota</taxon>
        <taxon>Flavobacteriia</taxon>
        <taxon>Flavobacteriales</taxon>
        <taxon>Flavobacteriaceae</taxon>
        <taxon>Gillisia</taxon>
    </lineage>
</organism>
<dbReference type="EMBL" id="RBLG01000002">
    <property type="protein sequence ID" value="RKS53792.1"/>
    <property type="molecule type" value="Genomic_DNA"/>
</dbReference>
<reference evidence="1 2" key="1">
    <citation type="submission" date="2018-10" db="EMBL/GenBank/DDBJ databases">
        <title>Genomic Encyclopedia of Archaeal and Bacterial Type Strains, Phase II (KMG-II): from individual species to whole genera.</title>
        <authorList>
            <person name="Goeker M."/>
        </authorList>
    </citation>
    <scope>NUCLEOTIDE SEQUENCE [LARGE SCALE GENOMIC DNA]</scope>
    <source>
        <strain evidence="1 2">DSM 19839</strain>
    </source>
</reference>
<keyword evidence="2" id="KW-1185">Reference proteome</keyword>
<evidence type="ECO:0000313" key="2">
    <source>
        <dbReference type="Proteomes" id="UP000276282"/>
    </source>
</evidence>
<name>A0A495PW66_9FLAO</name>
<sequence>MNINPQIVIFQEDEKAQNYRYKLKYPAGPNIQVKSLEYDLDEFIKTNKLIGNRPDHNTIYFLHPYKNNVYLNESLGENYFLDEKLELYKRAAALLGAKSISTKVSLKESRSINTDINGEIKYNLISFEGSAKSEKENNYKNSLEIYEEFETQVNYDKEKNIDELRFLIDNYNIHHEIGLISLIDGRDSSQSGTLLTKRTVKSEITFEYSNLLEASAKLNSPVFSVTGSYKRKLEEVNTLIVDIEFTF</sequence>
<comment type="caution">
    <text evidence="1">The sequence shown here is derived from an EMBL/GenBank/DDBJ whole genome shotgun (WGS) entry which is preliminary data.</text>
</comment>
<gene>
    <name evidence="1" type="ORF">BC962_2048</name>
</gene>
<proteinExistence type="predicted"/>
<evidence type="ECO:0000313" key="1">
    <source>
        <dbReference type="EMBL" id="RKS53792.1"/>
    </source>
</evidence>
<dbReference type="AlphaFoldDB" id="A0A495PW66"/>